<keyword evidence="12" id="KW-1185">Reference proteome</keyword>
<comment type="subcellular location">
    <subcellularLocation>
        <location evidence="1">Endomembrane system</location>
        <topology evidence="1">Multi-pass membrane protein</topology>
    </subcellularLocation>
</comment>
<keyword evidence="3" id="KW-0813">Transport</keyword>
<gene>
    <name evidence="11" type="ORF">Nepgr_008686</name>
</gene>
<evidence type="ECO:0000313" key="11">
    <source>
        <dbReference type="EMBL" id="GMH06846.1"/>
    </source>
</evidence>
<evidence type="ECO:0000256" key="4">
    <source>
        <dbReference type="ARBA" id="ARBA00022692"/>
    </source>
</evidence>
<evidence type="ECO:0000256" key="1">
    <source>
        <dbReference type="ARBA" id="ARBA00004127"/>
    </source>
</evidence>
<keyword evidence="5" id="KW-0460">Magnesium</keyword>
<keyword evidence="9 10" id="KW-0472">Membrane</keyword>
<accession>A0AAD3SA38</accession>
<keyword evidence="4 10" id="KW-0812">Transmembrane</keyword>
<keyword evidence="8" id="KW-0406">Ion transport</keyword>
<evidence type="ECO:0000256" key="3">
    <source>
        <dbReference type="ARBA" id="ARBA00022448"/>
    </source>
</evidence>
<evidence type="ECO:0000256" key="6">
    <source>
        <dbReference type="ARBA" id="ARBA00022967"/>
    </source>
</evidence>
<dbReference type="EMBL" id="BSYO01000006">
    <property type="protein sequence ID" value="GMH06846.1"/>
    <property type="molecule type" value="Genomic_DNA"/>
</dbReference>
<keyword evidence="6" id="KW-1278">Translocase</keyword>
<dbReference type="GO" id="GO:0004427">
    <property type="term" value="F:inorganic diphosphate phosphatase activity"/>
    <property type="evidence" value="ECO:0007669"/>
    <property type="project" value="InterPro"/>
</dbReference>
<dbReference type="GO" id="GO:0009678">
    <property type="term" value="F:diphosphate hydrolysis-driven proton transmembrane transporter activity"/>
    <property type="evidence" value="ECO:0007669"/>
    <property type="project" value="UniProtKB-EC"/>
</dbReference>
<name>A0AAD3SA38_NEPGR</name>
<evidence type="ECO:0000256" key="7">
    <source>
        <dbReference type="ARBA" id="ARBA00022989"/>
    </source>
</evidence>
<dbReference type="EC" id="7.1.3.1" evidence="2"/>
<dbReference type="Proteomes" id="UP001279734">
    <property type="component" value="Unassembled WGS sequence"/>
</dbReference>
<evidence type="ECO:0000256" key="2">
    <source>
        <dbReference type="ARBA" id="ARBA00013242"/>
    </source>
</evidence>
<organism evidence="11 12">
    <name type="scientific">Nepenthes gracilis</name>
    <name type="common">Slender pitcher plant</name>
    <dbReference type="NCBI Taxonomy" id="150966"/>
    <lineage>
        <taxon>Eukaryota</taxon>
        <taxon>Viridiplantae</taxon>
        <taxon>Streptophyta</taxon>
        <taxon>Embryophyta</taxon>
        <taxon>Tracheophyta</taxon>
        <taxon>Spermatophyta</taxon>
        <taxon>Magnoliopsida</taxon>
        <taxon>eudicotyledons</taxon>
        <taxon>Gunneridae</taxon>
        <taxon>Pentapetalae</taxon>
        <taxon>Caryophyllales</taxon>
        <taxon>Nepenthaceae</taxon>
        <taxon>Nepenthes</taxon>
    </lineage>
</organism>
<dbReference type="Pfam" id="PF03030">
    <property type="entry name" value="H_PPase"/>
    <property type="match status" value="1"/>
</dbReference>
<dbReference type="AlphaFoldDB" id="A0AAD3SA38"/>
<evidence type="ECO:0000313" key="12">
    <source>
        <dbReference type="Proteomes" id="UP001279734"/>
    </source>
</evidence>
<evidence type="ECO:0000256" key="5">
    <source>
        <dbReference type="ARBA" id="ARBA00022842"/>
    </source>
</evidence>
<dbReference type="InterPro" id="IPR004131">
    <property type="entry name" value="PPase-energised_H-pump"/>
</dbReference>
<evidence type="ECO:0000256" key="8">
    <source>
        <dbReference type="ARBA" id="ARBA00023065"/>
    </source>
</evidence>
<sequence length="126" mass="13118">MALFAVTLDFWYLRGIQLVPNVLLNKLAGIDGSHLPLSLNTNVILTLALSYNIVVAALHLLGTIAIGLAINAHSSISESASGIAEMASISHRIHERTNALDATGNNSSAMGKGIANYPVALVSLAS</sequence>
<evidence type="ECO:0000256" key="10">
    <source>
        <dbReference type="SAM" id="Phobius"/>
    </source>
</evidence>
<comment type="caution">
    <text evidence="11">The sequence shown here is derived from an EMBL/GenBank/DDBJ whole genome shotgun (WGS) entry which is preliminary data.</text>
</comment>
<reference evidence="11" key="1">
    <citation type="submission" date="2023-05" db="EMBL/GenBank/DDBJ databases">
        <title>Nepenthes gracilis genome sequencing.</title>
        <authorList>
            <person name="Fukushima K."/>
        </authorList>
    </citation>
    <scope>NUCLEOTIDE SEQUENCE</scope>
    <source>
        <strain evidence="11">SING2019-196</strain>
    </source>
</reference>
<dbReference type="GO" id="GO:0012505">
    <property type="term" value="C:endomembrane system"/>
    <property type="evidence" value="ECO:0007669"/>
    <property type="project" value="UniProtKB-SubCell"/>
</dbReference>
<dbReference type="GO" id="GO:0016020">
    <property type="term" value="C:membrane"/>
    <property type="evidence" value="ECO:0007669"/>
    <property type="project" value="InterPro"/>
</dbReference>
<evidence type="ECO:0000256" key="9">
    <source>
        <dbReference type="ARBA" id="ARBA00023136"/>
    </source>
</evidence>
<dbReference type="PANTHER" id="PTHR31998">
    <property type="entry name" value="K(+)-INSENSITIVE PYROPHOSPHATE-ENERGIZED PROTON PUMP"/>
    <property type="match status" value="1"/>
</dbReference>
<keyword evidence="7 10" id="KW-1133">Transmembrane helix</keyword>
<feature type="transmembrane region" description="Helical" evidence="10">
    <location>
        <begin position="43"/>
        <end position="70"/>
    </location>
</feature>
<protein>
    <recommendedName>
        <fullName evidence="2">H(+)-exporting diphosphatase</fullName>
        <ecNumber evidence="2">7.1.3.1</ecNumber>
    </recommendedName>
</protein>
<proteinExistence type="predicted"/>